<dbReference type="Proteomes" id="UP000319335">
    <property type="component" value="Unassembled WGS sequence"/>
</dbReference>
<comment type="caution">
    <text evidence="1">The sequence shown here is derived from an EMBL/GenBank/DDBJ whole genome shotgun (WGS) entry which is preliminary data.</text>
</comment>
<proteinExistence type="predicted"/>
<keyword evidence="2" id="KW-1185">Reference proteome</keyword>
<dbReference type="RefSeq" id="WP_154810475.1">
    <property type="nucleotide sequence ID" value="NZ_VIAQ01000019.1"/>
</dbReference>
<evidence type="ECO:0000313" key="2">
    <source>
        <dbReference type="Proteomes" id="UP000319335"/>
    </source>
</evidence>
<gene>
    <name evidence="1" type="ORF">FKV42_11600</name>
</gene>
<dbReference type="Gene3D" id="3.90.550.10">
    <property type="entry name" value="Spore Coat Polysaccharide Biosynthesis Protein SpsA, Chain A"/>
    <property type="match status" value="1"/>
</dbReference>
<keyword evidence="1" id="KW-0808">Transferase</keyword>
<dbReference type="SUPFAM" id="SSF53448">
    <property type="entry name" value="Nucleotide-diphospho-sugar transferases"/>
    <property type="match status" value="1"/>
</dbReference>
<dbReference type="AlphaFoldDB" id="A0A7Z8P1H8"/>
<evidence type="ECO:0000313" key="1">
    <source>
        <dbReference type="EMBL" id="TQD23852.1"/>
    </source>
</evidence>
<name>A0A7Z8P1H8_9EURY</name>
<dbReference type="EMBL" id="VIAQ01000019">
    <property type="protein sequence ID" value="TQD23852.1"/>
    <property type="molecule type" value="Genomic_DNA"/>
</dbReference>
<sequence length="301" mass="35281">MSNNFAPLALFVYNRLKHTSKTIEALRKNEFAKNSDLIIYSDGPKNKKDYDNVEEVRNYLKEITGFAKIRIIERETNIGLATSIILGVTEIIKEYGKIIVLEDDMVTSPYFIRYMNDALTLFENEEKVISIHGYVYPITGLPEYFLIRGADCWGWSTWKRGWDLFEPDGRKLLSKLKDENLTQEFDINNSYPYTKMLIDQIDGKNDSWAIRWYASAFLNNKFTLYPGKSFVDNIGLDDSGTHCNMSSKFNVELNQNYSPLINQCIEIKQNEEAIQMFESYFKHINKKRILRNILEYIMRKK</sequence>
<dbReference type="InterPro" id="IPR029044">
    <property type="entry name" value="Nucleotide-diphossugar_trans"/>
</dbReference>
<dbReference type="OrthoDB" id="350859at2157"/>
<accession>A0A7Z8P1H8</accession>
<dbReference type="GO" id="GO:0016740">
    <property type="term" value="F:transferase activity"/>
    <property type="evidence" value="ECO:0007669"/>
    <property type="project" value="UniProtKB-KW"/>
</dbReference>
<organism evidence="1 2">
    <name type="scientific">Methanolobus vulcani</name>
    <dbReference type="NCBI Taxonomy" id="38026"/>
    <lineage>
        <taxon>Archaea</taxon>
        <taxon>Methanobacteriati</taxon>
        <taxon>Methanobacteriota</taxon>
        <taxon>Stenosarchaea group</taxon>
        <taxon>Methanomicrobia</taxon>
        <taxon>Methanosarcinales</taxon>
        <taxon>Methanosarcinaceae</taxon>
        <taxon>Methanolobus</taxon>
    </lineage>
</organism>
<reference evidence="1 2" key="1">
    <citation type="submission" date="2019-06" db="EMBL/GenBank/DDBJ databases">
        <title>Draft genome sequence of Methanolobus vulcani B1d.</title>
        <authorList>
            <person name="Creighbaum A.J."/>
            <person name="Ticak T."/>
            <person name="Hariraju D."/>
            <person name="Arivett B.A."/>
            <person name="Ferguson D.J.Jr."/>
        </authorList>
    </citation>
    <scope>NUCLEOTIDE SEQUENCE [LARGE SCALE GENOMIC DNA]</scope>
    <source>
        <strain evidence="1 2">B1d</strain>
    </source>
</reference>
<protein>
    <submittedName>
        <fullName evidence="1">Glycosyltransferase family 2 protein</fullName>
    </submittedName>
</protein>